<sequence>MLLPLCKANSLNDLVLSLDFSLYYFEFSEILSKLQQIHFIHSYITPQNSTSGFLSQRSIRSFGYSQNSTSGFVLQL</sequence>
<accession>A0AAJ3K2T4</accession>
<dbReference type="EMBL" id="MLAB01000033">
    <property type="protein sequence ID" value="OOF71717.1"/>
    <property type="molecule type" value="Genomic_DNA"/>
</dbReference>
<evidence type="ECO:0000313" key="2">
    <source>
        <dbReference type="Proteomes" id="UP000188998"/>
    </source>
</evidence>
<keyword evidence="2" id="KW-1185">Reference proteome</keyword>
<name>A0AAJ3K2T4_9PAST</name>
<reference evidence="1 2" key="1">
    <citation type="submission" date="2016-10" db="EMBL/GenBank/DDBJ databases">
        <title>Rodentibacter gen. nov. and new species.</title>
        <authorList>
            <person name="Christensen H."/>
        </authorList>
    </citation>
    <scope>NUCLEOTIDE SEQUENCE [LARGE SCALE GENOMIC DNA]</scope>
    <source>
        <strain evidence="1 2">199137021</strain>
    </source>
</reference>
<evidence type="ECO:0000313" key="1">
    <source>
        <dbReference type="EMBL" id="OOF71717.1"/>
    </source>
</evidence>
<comment type="caution">
    <text evidence="1">The sequence shown here is derived from an EMBL/GenBank/DDBJ whole genome shotgun (WGS) entry which is preliminary data.</text>
</comment>
<dbReference type="AlphaFoldDB" id="A0AAJ3K2T4"/>
<proteinExistence type="predicted"/>
<organism evidence="1 2">
    <name type="scientific">Rodentibacter caecimuris</name>
    <dbReference type="NCBI Taxonomy" id="1796644"/>
    <lineage>
        <taxon>Bacteria</taxon>
        <taxon>Pseudomonadati</taxon>
        <taxon>Pseudomonadota</taxon>
        <taxon>Gammaproteobacteria</taxon>
        <taxon>Pasteurellales</taxon>
        <taxon>Pasteurellaceae</taxon>
        <taxon>Rodentibacter</taxon>
    </lineage>
</organism>
<protein>
    <submittedName>
        <fullName evidence="1">Uncharacterized protein</fullName>
    </submittedName>
</protein>
<dbReference type="Proteomes" id="UP000188998">
    <property type="component" value="Unassembled WGS sequence"/>
</dbReference>
<gene>
    <name evidence="1" type="ORF">BKG90_07495</name>
</gene>